<gene>
    <name evidence="1" type="ORF">COT69_02260</name>
</gene>
<evidence type="ECO:0000313" key="2">
    <source>
        <dbReference type="Proteomes" id="UP000230787"/>
    </source>
</evidence>
<evidence type="ECO:0000313" key="1">
    <source>
        <dbReference type="EMBL" id="PIS12786.1"/>
    </source>
</evidence>
<sequence>MNIEIDQSGKIEATNRKTIVAFSNSTHRSVSISSKDKKVLQKFFREAGKPEMFIYRVFAILCFYLIKEDIKKIDSIIIDLEYLGKESVVKDLILSLIRRNNPSFDKSKIKFSSITKKSRAHWEAYEVFKGKRKANKNLNYKDILKYII</sequence>
<comment type="caution">
    <text evidence="1">The sequence shown here is derived from an EMBL/GenBank/DDBJ whole genome shotgun (WGS) entry which is preliminary data.</text>
</comment>
<dbReference type="AlphaFoldDB" id="A0A2H0WJE8"/>
<organism evidence="1 2">
    <name type="scientific">candidate division WWE3 bacterium CG09_land_8_20_14_0_10_39_24</name>
    <dbReference type="NCBI Taxonomy" id="1975088"/>
    <lineage>
        <taxon>Bacteria</taxon>
        <taxon>Katanobacteria</taxon>
    </lineage>
</organism>
<accession>A0A2H0WJE8</accession>
<dbReference type="Proteomes" id="UP000230787">
    <property type="component" value="Unassembled WGS sequence"/>
</dbReference>
<protein>
    <submittedName>
        <fullName evidence="1">Uncharacterized protein</fullName>
    </submittedName>
</protein>
<name>A0A2H0WJE8_UNCKA</name>
<dbReference type="EMBL" id="PEZN01000030">
    <property type="protein sequence ID" value="PIS12786.1"/>
    <property type="molecule type" value="Genomic_DNA"/>
</dbReference>
<proteinExistence type="predicted"/>
<reference evidence="2" key="1">
    <citation type="submission" date="2017-09" db="EMBL/GenBank/DDBJ databases">
        <title>Depth-based differentiation of microbial function through sediment-hosted aquifers and enrichment of novel symbionts in the deep terrestrial subsurface.</title>
        <authorList>
            <person name="Probst A.J."/>
            <person name="Ladd B."/>
            <person name="Jarett J.K."/>
            <person name="Geller-Mcgrath D.E."/>
            <person name="Sieber C.M.K."/>
            <person name="Emerson J.B."/>
            <person name="Anantharaman K."/>
            <person name="Thomas B.C."/>
            <person name="Malmstrom R."/>
            <person name="Stieglmeier M."/>
            <person name="Klingl A."/>
            <person name="Woyke T."/>
            <person name="Ryan C.M."/>
            <person name="Banfield J.F."/>
        </authorList>
    </citation>
    <scope>NUCLEOTIDE SEQUENCE [LARGE SCALE GENOMIC DNA]</scope>
</reference>